<dbReference type="Pfam" id="PF00400">
    <property type="entry name" value="WD40"/>
    <property type="match status" value="1"/>
</dbReference>
<comment type="caution">
    <text evidence="5">The sequence shown here is derived from an EMBL/GenBank/DDBJ whole genome shotgun (WGS) entry which is preliminary data.</text>
</comment>
<evidence type="ECO:0000256" key="1">
    <source>
        <dbReference type="ARBA" id="ARBA00022574"/>
    </source>
</evidence>
<dbReference type="SMART" id="SM00320">
    <property type="entry name" value="WD40"/>
    <property type="match status" value="4"/>
</dbReference>
<keyword evidence="2" id="KW-0677">Repeat</keyword>
<proteinExistence type="predicted"/>
<keyword evidence="1 3" id="KW-0853">WD repeat</keyword>
<dbReference type="PANTHER" id="PTHR22874">
    <property type="entry name" value="ACTIVATING MOLECULE IN BECN1-REGULATED AUTOPHAGY PROTEIN 1"/>
    <property type="match status" value="1"/>
</dbReference>
<feature type="region of interest" description="Disordered" evidence="4">
    <location>
        <begin position="1"/>
        <end position="37"/>
    </location>
</feature>
<dbReference type="SUPFAM" id="SSF50978">
    <property type="entry name" value="WD40 repeat-like"/>
    <property type="match status" value="1"/>
</dbReference>
<evidence type="ECO:0000256" key="3">
    <source>
        <dbReference type="PROSITE-ProRule" id="PRU00221"/>
    </source>
</evidence>
<feature type="region of interest" description="Disordered" evidence="4">
    <location>
        <begin position="769"/>
        <end position="836"/>
    </location>
</feature>
<feature type="region of interest" description="Disordered" evidence="4">
    <location>
        <begin position="939"/>
        <end position="975"/>
    </location>
</feature>
<evidence type="ECO:0000313" key="6">
    <source>
        <dbReference type="Proteomes" id="UP000585474"/>
    </source>
</evidence>
<evidence type="ECO:0000256" key="4">
    <source>
        <dbReference type="SAM" id="MobiDB-lite"/>
    </source>
</evidence>
<dbReference type="GO" id="GO:0080008">
    <property type="term" value="C:Cul4-RING E3 ubiquitin ligase complex"/>
    <property type="evidence" value="ECO:0007669"/>
    <property type="project" value="TreeGrafter"/>
</dbReference>
<feature type="compositionally biased region" description="Low complexity" evidence="4">
    <location>
        <begin position="13"/>
        <end position="24"/>
    </location>
</feature>
<dbReference type="OrthoDB" id="6363363at2759"/>
<evidence type="ECO:0000256" key="2">
    <source>
        <dbReference type="ARBA" id="ARBA00022737"/>
    </source>
</evidence>
<sequence length="1174" mass="130444">MRSSYWANDANAPSTSSSQPRRPQAAPGNQNSKHSGSNVVLLLARREVAPRTKHSSKKLWGEASNCHHLDSFGLKQEAAREMRDKVLFHGNKLYKWVEAKSLRHLSAMYCPLLPPPRSTIAAAFSPDGKALASTHGDHTVKVIDFQTGRCLKVMSGHRRTPWVVHIQYNEIEDNCFSRELSREKSNKEVRFHPLYPDILASGSLDHEVRLWDANTAECIGSRDFYRPIASIAFHAQGELLAVASGHKLYIWHYNRRGDTSSPTIVLKTRRSLRAVHFHPHAAPFLLTAEVNDLDSSDSSMTLATSPGYLCYPPPTVFLADAHSAHRVGPAAAVQLLTYPTPSGQYELLLSPIESSTSPVPEERQSISSLREMENVGPPPTVDAMETAEVQPEERSNQYFSFGDPRYWELPFLQGWLIGQSQASQRMIHPLNGGASENPSAFSEIENPSVMVPSVVPSIIGQSRVSGRSDSRHRSSRSRMMSLTGSGEGAASNNTAHDGNDTQPFVSRIQTEIATSLAAVAAAELPCTVKLRVWNHDLKDPCAPLDAERCRLAIPHAVLCRFLAACVACVLPHLEGDPGFHSQAHHDVMGVSTSPTRHPISAHQVIYELRIYSLEEATFGFVLASRPIRAAHCLTSIQFSPTSEHLLLAYGRRHSSLLKSVVIDGETTIPIYTILEIYRVSDMELVTVLPSAEDEVNVACFHPSVGSGLVYGTKEGKLRILQHEGSHSVNCTTSTILDENMLENVGCHCGGYACTEISIKYLNAKFESPESHRSDFGGNRKPISNSDQIRSAQNRRLSIPPDSSRRDEAPAPNRVKIGRQTSPHAPPEVRRVSPTCPLQPQRSSLGVLITLSATGLRPVENQGWRTWKKMSQKTIEQIKQCIGHEHDGTSAHGLWTKLEEMYQDKIFQNKALMSRLVMKLQRGTTVAELTSKFQRKCQRKGQRRGFKKRSKRRGQRRGLKKEMNCPRNKAQDQSSEAATTTIMAVESDILLAASADEKSDWISDSGNAYYLCRDREVLSTHVACEGLVRMVNNTMKSCWQRNSPVLHGRQEILKVTGVRHVSLRCKIRSDEALKLVEEHSEFSRKTRNAAGEGRLEVMHTREERWSHDDLQSEVLYSASRWGGAGHLSEKVQALQFGSAFTSVEVELPVEEGNVSRMLSCRSYGGAGLEVVRWTT</sequence>
<reference evidence="5 6" key="1">
    <citation type="submission" date="2019-07" db="EMBL/GenBank/DDBJ databases">
        <title>De Novo Assembly of kiwifruit Actinidia rufa.</title>
        <authorList>
            <person name="Sugita-Konishi S."/>
            <person name="Sato K."/>
            <person name="Mori E."/>
            <person name="Abe Y."/>
            <person name="Kisaki G."/>
            <person name="Hamano K."/>
            <person name="Suezawa K."/>
            <person name="Otani M."/>
            <person name="Fukuda T."/>
            <person name="Manabe T."/>
            <person name="Gomi K."/>
            <person name="Tabuchi M."/>
            <person name="Akimitsu K."/>
            <person name="Kataoka I."/>
        </authorList>
    </citation>
    <scope>NUCLEOTIDE SEQUENCE [LARGE SCALE GENOMIC DNA]</scope>
    <source>
        <strain evidence="6">cv. Fuchu</strain>
    </source>
</reference>
<dbReference type="InterPro" id="IPR052596">
    <property type="entry name" value="AMBRA1_autophagy"/>
</dbReference>
<feature type="compositionally biased region" description="Polar residues" evidence="4">
    <location>
        <begin position="490"/>
        <end position="502"/>
    </location>
</feature>
<dbReference type="GO" id="GO:1990756">
    <property type="term" value="F:ubiquitin-like ligase-substrate adaptor activity"/>
    <property type="evidence" value="ECO:0007669"/>
    <property type="project" value="TreeGrafter"/>
</dbReference>
<name>A0A7J0GIZ0_9ERIC</name>
<dbReference type="AlphaFoldDB" id="A0A7J0GIZ0"/>
<dbReference type="PROSITE" id="PS00678">
    <property type="entry name" value="WD_REPEATS_1"/>
    <property type="match status" value="1"/>
</dbReference>
<dbReference type="GO" id="GO:0000423">
    <property type="term" value="P:mitophagy"/>
    <property type="evidence" value="ECO:0007669"/>
    <property type="project" value="TreeGrafter"/>
</dbReference>
<dbReference type="InterPro" id="IPR036322">
    <property type="entry name" value="WD40_repeat_dom_sf"/>
</dbReference>
<dbReference type="Proteomes" id="UP000585474">
    <property type="component" value="Unassembled WGS sequence"/>
</dbReference>
<feature type="repeat" description="WD" evidence="3">
    <location>
        <begin position="199"/>
        <end position="221"/>
    </location>
</feature>
<organism evidence="5 6">
    <name type="scientific">Actinidia rufa</name>
    <dbReference type="NCBI Taxonomy" id="165716"/>
    <lineage>
        <taxon>Eukaryota</taxon>
        <taxon>Viridiplantae</taxon>
        <taxon>Streptophyta</taxon>
        <taxon>Embryophyta</taxon>
        <taxon>Tracheophyta</taxon>
        <taxon>Spermatophyta</taxon>
        <taxon>Magnoliopsida</taxon>
        <taxon>eudicotyledons</taxon>
        <taxon>Gunneridae</taxon>
        <taxon>Pentapetalae</taxon>
        <taxon>asterids</taxon>
        <taxon>Ericales</taxon>
        <taxon>Actinidiaceae</taxon>
        <taxon>Actinidia</taxon>
    </lineage>
</organism>
<dbReference type="InterPro" id="IPR001680">
    <property type="entry name" value="WD40_rpt"/>
</dbReference>
<dbReference type="InterPro" id="IPR019775">
    <property type="entry name" value="WD40_repeat_CS"/>
</dbReference>
<dbReference type="InterPro" id="IPR015943">
    <property type="entry name" value="WD40/YVTN_repeat-like_dom_sf"/>
</dbReference>
<dbReference type="GO" id="GO:0000045">
    <property type="term" value="P:autophagosome assembly"/>
    <property type="evidence" value="ECO:0007669"/>
    <property type="project" value="TreeGrafter"/>
</dbReference>
<dbReference type="PROSITE" id="PS50082">
    <property type="entry name" value="WD_REPEATS_2"/>
    <property type="match status" value="1"/>
</dbReference>
<protein>
    <submittedName>
        <fullName evidence="5">Transducin family protein</fullName>
    </submittedName>
</protein>
<evidence type="ECO:0000313" key="5">
    <source>
        <dbReference type="EMBL" id="GFZ10701.1"/>
    </source>
</evidence>
<feature type="compositionally biased region" description="Basic residues" evidence="4">
    <location>
        <begin position="939"/>
        <end position="958"/>
    </location>
</feature>
<dbReference type="PANTHER" id="PTHR22874:SF1">
    <property type="entry name" value="ACTIVATING MOLECULE IN BECN1-REGULATED AUTOPHAGY PROTEIN 1"/>
    <property type="match status" value="1"/>
</dbReference>
<dbReference type="EMBL" id="BJWL01000022">
    <property type="protein sequence ID" value="GFZ10701.1"/>
    <property type="molecule type" value="Genomic_DNA"/>
</dbReference>
<keyword evidence="6" id="KW-1185">Reference proteome</keyword>
<feature type="compositionally biased region" description="Polar residues" evidence="4">
    <location>
        <begin position="781"/>
        <end position="795"/>
    </location>
</feature>
<gene>
    <name evidence="5" type="ORF">Acr_22g0000990</name>
</gene>
<dbReference type="Gene3D" id="2.130.10.10">
    <property type="entry name" value="YVTN repeat-like/Quinoprotein amine dehydrogenase"/>
    <property type="match status" value="1"/>
</dbReference>
<feature type="region of interest" description="Disordered" evidence="4">
    <location>
        <begin position="460"/>
        <end position="502"/>
    </location>
</feature>
<accession>A0A7J0GIZ0</accession>
<feature type="compositionally biased region" description="Polar residues" evidence="4">
    <location>
        <begin position="27"/>
        <end position="37"/>
    </location>
</feature>